<dbReference type="Pfam" id="PF00651">
    <property type="entry name" value="BTB"/>
    <property type="match status" value="1"/>
</dbReference>
<evidence type="ECO:0000256" key="2">
    <source>
        <dbReference type="ARBA" id="ARBA00022737"/>
    </source>
</evidence>
<dbReference type="InterPro" id="IPR000210">
    <property type="entry name" value="BTB/POZ_dom"/>
</dbReference>
<dbReference type="Gene3D" id="1.25.40.420">
    <property type="match status" value="1"/>
</dbReference>
<organism evidence="6 7">
    <name type="scientific">Anaeramoeba ignava</name>
    <name type="common">Anaerobic marine amoeba</name>
    <dbReference type="NCBI Taxonomy" id="1746090"/>
    <lineage>
        <taxon>Eukaryota</taxon>
        <taxon>Metamonada</taxon>
        <taxon>Anaeramoebidae</taxon>
        <taxon>Anaeramoeba</taxon>
    </lineage>
</organism>
<dbReference type="CDD" id="cd14733">
    <property type="entry name" value="BACK"/>
    <property type="match status" value="1"/>
</dbReference>
<evidence type="ECO:0000256" key="3">
    <source>
        <dbReference type="SAM" id="MobiDB-lite"/>
    </source>
</evidence>
<dbReference type="EMBL" id="JAPDFW010000070">
    <property type="protein sequence ID" value="KAJ5074510.1"/>
    <property type="molecule type" value="Genomic_DNA"/>
</dbReference>
<evidence type="ECO:0000313" key="7">
    <source>
        <dbReference type="Proteomes" id="UP001149090"/>
    </source>
</evidence>
<proteinExistence type="predicted"/>
<dbReference type="Proteomes" id="UP001149090">
    <property type="component" value="Unassembled WGS sequence"/>
</dbReference>
<dbReference type="PROSITE" id="PS50097">
    <property type="entry name" value="BTB"/>
    <property type="match status" value="1"/>
</dbReference>
<feature type="domain" description="TLDc" evidence="5">
    <location>
        <begin position="323"/>
        <end position="420"/>
    </location>
</feature>
<dbReference type="AlphaFoldDB" id="A0A9Q0LNS3"/>
<dbReference type="InterPro" id="IPR011705">
    <property type="entry name" value="BACK"/>
</dbReference>
<keyword evidence="2" id="KW-0677">Repeat</keyword>
<accession>A0A9Q0LNS3</accession>
<protein>
    <recommendedName>
        <fullName evidence="8">BTB/POZ domain-containing protein</fullName>
    </recommendedName>
</protein>
<evidence type="ECO:0000313" key="6">
    <source>
        <dbReference type="EMBL" id="KAJ5074510.1"/>
    </source>
</evidence>
<sequence>MNSLSQEIQQKLIQDYFKINGENLFTDFSIETDEKKPPLRCHRIILFARSQFFKDLFQKSKTEDKITIQDIPRKVLQQTLSYLYSGICDIDETKFVDFLKVAEKFQLDELKKHLEVVIKDKISVGNVLSIFNALASLNLSYPEIQKESEKIIKQNIKAILKTEEFLSLSEETLEKILSIKQIQHKALVHIFQGLLKWGKHRYGVSSIEEMDQKKVEEFQNLIQNLMLKIQLQNITIRQIEEMKKLKFFDEIPQQIQFNINLLAKKNKQDQEIEKLQQETEKVKKKIIKTVNQENQEKPKKPKKPKTKDEPKKEDLGPFVGSSIITKKIYAQYLKAWLKDDSFFNHLQICFSAAKDGFDCKIFHQKCDDRKKTLVLIKTTENFIFGGYTSVGWQKGSNKKKDLGCRCLYLFLEKPQKSQTH</sequence>
<dbReference type="SMART" id="SM00225">
    <property type="entry name" value="BTB"/>
    <property type="match status" value="1"/>
</dbReference>
<evidence type="ECO:0008006" key="8">
    <source>
        <dbReference type="Google" id="ProtNLM"/>
    </source>
</evidence>
<name>A0A9Q0LNS3_ANAIG</name>
<reference evidence="6" key="1">
    <citation type="submission" date="2022-10" db="EMBL/GenBank/DDBJ databases">
        <title>Novel sulphate-reducing endosymbionts in the free-living metamonad Anaeramoeba.</title>
        <authorList>
            <person name="Jerlstrom-Hultqvist J."/>
            <person name="Cepicka I."/>
            <person name="Gallot-Lavallee L."/>
            <person name="Salas-Leiva D."/>
            <person name="Curtis B.A."/>
            <person name="Zahonova K."/>
            <person name="Pipaliya S."/>
            <person name="Dacks J."/>
            <person name="Roger A.J."/>
        </authorList>
    </citation>
    <scope>NUCLEOTIDE SEQUENCE</scope>
    <source>
        <strain evidence="6">BMAN</strain>
    </source>
</reference>
<dbReference type="PROSITE" id="PS51886">
    <property type="entry name" value="TLDC"/>
    <property type="match status" value="1"/>
</dbReference>
<dbReference type="PANTHER" id="PTHR24412:SF489">
    <property type="entry name" value="RING FINGER DOMAIN AND KELCH REPEAT-CONTAINING PROTEIN DDB_G0271372"/>
    <property type="match status" value="1"/>
</dbReference>
<dbReference type="Pfam" id="PF07534">
    <property type="entry name" value="TLD"/>
    <property type="match status" value="1"/>
</dbReference>
<evidence type="ECO:0000259" key="5">
    <source>
        <dbReference type="PROSITE" id="PS51886"/>
    </source>
</evidence>
<dbReference type="PANTHER" id="PTHR24412">
    <property type="entry name" value="KELCH PROTEIN"/>
    <property type="match status" value="1"/>
</dbReference>
<dbReference type="CDD" id="cd18186">
    <property type="entry name" value="BTB_POZ_ZBTB_KLHL-like"/>
    <property type="match status" value="1"/>
</dbReference>
<dbReference type="Pfam" id="PF07707">
    <property type="entry name" value="BACK"/>
    <property type="match status" value="1"/>
</dbReference>
<dbReference type="InterPro" id="IPR011333">
    <property type="entry name" value="SKP1/BTB/POZ_sf"/>
</dbReference>
<dbReference type="SUPFAM" id="SSF54695">
    <property type="entry name" value="POZ domain"/>
    <property type="match status" value="1"/>
</dbReference>
<keyword evidence="1" id="KW-0880">Kelch repeat</keyword>
<feature type="domain" description="BTB" evidence="4">
    <location>
        <begin position="26"/>
        <end position="92"/>
    </location>
</feature>
<evidence type="ECO:0000259" key="4">
    <source>
        <dbReference type="PROSITE" id="PS50097"/>
    </source>
</evidence>
<keyword evidence="7" id="KW-1185">Reference proteome</keyword>
<comment type="caution">
    <text evidence="6">The sequence shown here is derived from an EMBL/GenBank/DDBJ whole genome shotgun (WGS) entry which is preliminary data.</text>
</comment>
<dbReference type="Gene3D" id="3.30.710.10">
    <property type="entry name" value="Potassium Channel Kv1.1, Chain A"/>
    <property type="match status" value="1"/>
</dbReference>
<evidence type="ECO:0000256" key="1">
    <source>
        <dbReference type="ARBA" id="ARBA00022441"/>
    </source>
</evidence>
<feature type="region of interest" description="Disordered" evidence="3">
    <location>
        <begin position="288"/>
        <end position="314"/>
    </location>
</feature>
<gene>
    <name evidence="6" type="ORF">M0811_01141</name>
</gene>
<dbReference type="OrthoDB" id="6359816at2759"/>
<dbReference type="SMART" id="SM00875">
    <property type="entry name" value="BACK"/>
    <property type="match status" value="1"/>
</dbReference>
<dbReference type="InterPro" id="IPR006571">
    <property type="entry name" value="TLDc_dom"/>
</dbReference>